<evidence type="ECO:0000259" key="3">
    <source>
        <dbReference type="Pfam" id="PF04945"/>
    </source>
</evidence>
<dbReference type="InterPro" id="IPR009078">
    <property type="entry name" value="Ferritin-like_SF"/>
</dbReference>
<reference evidence="4 5" key="1">
    <citation type="submission" date="2017-06" db="EMBL/GenBank/DDBJ databases">
        <title>Reclassification of a Polynucleobacter cosmopolitanus strain isolated from tropical Lake Victoria as Polynucleobacter victoriensis comb. nov.</title>
        <authorList>
            <person name="Hahn M.W."/>
        </authorList>
    </citation>
    <scope>NUCLEOTIDE SEQUENCE [LARGE SCALE GENOMIC DNA]</scope>
    <source>
        <strain evidence="4 5">MWH-MoIso2</strain>
    </source>
</reference>
<dbReference type="AlphaFoldDB" id="A0A229FSU7"/>
<comment type="caution">
    <text evidence="4">The sequence shown here is derived from an EMBL/GenBank/DDBJ whole genome shotgun (WGS) entry which is preliminary data.</text>
</comment>
<evidence type="ECO:0000313" key="5">
    <source>
        <dbReference type="Proteomes" id="UP000215188"/>
    </source>
</evidence>
<sequence length="500" mass="57506">MTKLDRSQWYDIVRDTNWTPSFVKHEELFPEQMSGGMGISPEAWTAYDEPYKQTYPEYVKVQREKDAGAYSVKAALERSSIYENAAPSWQSVLKLHYGAVPRAEFSAGSAEARMARFGPAPGMRNMATFGAMDETRHGQIQLYFPHEHVNKSRQFDWAHKSMDTNQWAAIAARHYFDDIMVTRDAISVSIMLTFGFETGFTNMQFLGLAADAAENGDFSFSSLISSIQTDESRHAQIGGAALKVLLANGKKEEAQKKLDIAFWRSWRLFSVLTGPAMDYYTPLEHRKSSFKEFMNEFIINQFIRNIEDIGLEKPWYWDIFLEEVESTHHSMQMGLYFWRPTLWWNAAAGMSPEERDWLEEKYPGWNDKWGQCWDVMIENMVAGKMDKTYPETLPYVCNMSQLPIVGVPGKAWNVKDYSLEYKGRMYHFGSEPDRWCFEQEPERYAGHQSLVDRFLDGQVQPPTLAGALAFMSLSPGEIGDDADNYSWVEAYKSAQFKKAI</sequence>
<protein>
    <submittedName>
        <fullName evidence="4">Toluene monooxygenase</fullName>
    </submittedName>
</protein>
<dbReference type="InterPro" id="IPR007029">
    <property type="entry name" value="YHS_dom"/>
</dbReference>
<name>A0A229FSU7_9BURK</name>
<dbReference type="Proteomes" id="UP000215188">
    <property type="component" value="Unassembled WGS sequence"/>
</dbReference>
<gene>
    <name evidence="4" type="ORF">AOC33_07195</name>
</gene>
<dbReference type="RefSeq" id="WP_089516242.1">
    <property type="nucleotide sequence ID" value="NZ_NJGG01000002.1"/>
</dbReference>
<dbReference type="Pfam" id="PF04945">
    <property type="entry name" value="YHS"/>
    <property type="match status" value="1"/>
</dbReference>
<evidence type="ECO:0000313" key="4">
    <source>
        <dbReference type="EMBL" id="OXL15086.1"/>
    </source>
</evidence>
<dbReference type="InterPro" id="IPR012348">
    <property type="entry name" value="RNR-like"/>
</dbReference>
<evidence type="ECO:0000256" key="2">
    <source>
        <dbReference type="ARBA" id="ARBA00023033"/>
    </source>
</evidence>
<keyword evidence="2 4" id="KW-0503">Monooxygenase</keyword>
<dbReference type="GO" id="GO:0004497">
    <property type="term" value="F:monooxygenase activity"/>
    <property type="evidence" value="ECO:0007669"/>
    <property type="project" value="UniProtKB-KW"/>
</dbReference>
<proteinExistence type="predicted"/>
<dbReference type="InterPro" id="IPR003430">
    <property type="entry name" value="Phenol_Hydrox"/>
</dbReference>
<feature type="domain" description="YHS" evidence="3">
    <location>
        <begin position="415"/>
        <end position="447"/>
    </location>
</feature>
<dbReference type="OrthoDB" id="8521924at2"/>
<keyword evidence="1" id="KW-0560">Oxidoreductase</keyword>
<evidence type="ECO:0000256" key="1">
    <source>
        <dbReference type="ARBA" id="ARBA00023002"/>
    </source>
</evidence>
<organism evidence="4 5">
    <name type="scientific">Polynucleobacter cosmopolitanus</name>
    <dbReference type="NCBI Taxonomy" id="351345"/>
    <lineage>
        <taxon>Bacteria</taxon>
        <taxon>Pseudomonadati</taxon>
        <taxon>Pseudomonadota</taxon>
        <taxon>Betaproteobacteria</taxon>
        <taxon>Burkholderiales</taxon>
        <taxon>Burkholderiaceae</taxon>
        <taxon>Polynucleobacter</taxon>
    </lineage>
</organism>
<accession>A0A229FSU7</accession>
<keyword evidence="5" id="KW-1185">Reference proteome</keyword>
<dbReference type="Gene3D" id="1.10.620.20">
    <property type="entry name" value="Ribonucleotide Reductase, subunit A"/>
    <property type="match status" value="1"/>
</dbReference>
<dbReference type="Pfam" id="PF02332">
    <property type="entry name" value="Phenol_Hydrox"/>
    <property type="match status" value="1"/>
</dbReference>
<dbReference type="EMBL" id="NJGG01000002">
    <property type="protein sequence ID" value="OXL15086.1"/>
    <property type="molecule type" value="Genomic_DNA"/>
</dbReference>
<dbReference type="SUPFAM" id="SSF47240">
    <property type="entry name" value="Ferritin-like"/>
    <property type="match status" value="1"/>
</dbReference>